<evidence type="ECO:0000313" key="3">
    <source>
        <dbReference type="Proteomes" id="UP000075903"/>
    </source>
</evidence>
<evidence type="ECO:0000313" key="2">
    <source>
        <dbReference type="EnsemblMetazoa" id="AMEM004562-PA"/>
    </source>
</evidence>
<dbReference type="Proteomes" id="UP000075903">
    <property type="component" value="Unassembled WGS sequence"/>
</dbReference>
<dbReference type="AlphaFoldDB" id="A0A182UVW3"/>
<sequence>MSELEQLEEAYSQLVEFVKELENNPDDDAPAATEPSNDEPIPSKAVEVVMQATNKVVKSLCMFHEFEMVLNDKIASLHIISNELMLTGLHLQELNNEIAEIRKKANKDNYDKLFQSCEPFVASIEELETVAE</sequence>
<dbReference type="VEuPathDB" id="VectorBase:AMEM004562"/>
<name>A0A182UVW3_ANOME</name>
<dbReference type="RefSeq" id="XP_041762316.1">
    <property type="nucleotide sequence ID" value="XM_041906382.1"/>
</dbReference>
<accession>A0A182UVW3</accession>
<organism evidence="2 3">
    <name type="scientific">Anopheles merus</name>
    <name type="common">Mosquito</name>
    <dbReference type="NCBI Taxonomy" id="30066"/>
    <lineage>
        <taxon>Eukaryota</taxon>
        <taxon>Metazoa</taxon>
        <taxon>Ecdysozoa</taxon>
        <taxon>Arthropoda</taxon>
        <taxon>Hexapoda</taxon>
        <taxon>Insecta</taxon>
        <taxon>Pterygota</taxon>
        <taxon>Neoptera</taxon>
        <taxon>Endopterygota</taxon>
        <taxon>Diptera</taxon>
        <taxon>Nematocera</taxon>
        <taxon>Culicoidea</taxon>
        <taxon>Culicidae</taxon>
        <taxon>Anophelinae</taxon>
        <taxon>Anopheles</taxon>
    </lineage>
</organism>
<dbReference type="KEGG" id="amer:121588444"/>
<proteinExistence type="predicted"/>
<evidence type="ECO:0000256" key="1">
    <source>
        <dbReference type="SAM" id="MobiDB-lite"/>
    </source>
</evidence>
<keyword evidence="3" id="KW-1185">Reference proteome</keyword>
<protein>
    <submittedName>
        <fullName evidence="2">Uncharacterized protein</fullName>
    </submittedName>
</protein>
<dbReference type="GeneID" id="121588444"/>
<dbReference type="VEuPathDB" id="VectorBase:AMEM21_007474"/>
<dbReference type="EnsemblMetazoa" id="AMEM004562-RA">
    <property type="protein sequence ID" value="AMEM004562-PA"/>
    <property type="gene ID" value="AMEM004562"/>
</dbReference>
<reference evidence="2" key="1">
    <citation type="submission" date="2020-05" db="UniProtKB">
        <authorList>
            <consortium name="EnsemblMetazoa"/>
        </authorList>
    </citation>
    <scope>IDENTIFICATION</scope>
    <source>
        <strain evidence="2">MAF</strain>
    </source>
</reference>
<feature type="region of interest" description="Disordered" evidence="1">
    <location>
        <begin position="22"/>
        <end position="42"/>
    </location>
</feature>